<organism evidence="2">
    <name type="scientific">viral metagenome</name>
    <dbReference type="NCBI Taxonomy" id="1070528"/>
    <lineage>
        <taxon>unclassified sequences</taxon>
        <taxon>metagenomes</taxon>
        <taxon>organismal metagenomes</taxon>
    </lineage>
</organism>
<dbReference type="EMBL" id="MT144627">
    <property type="protein sequence ID" value="QJH95703.1"/>
    <property type="molecule type" value="Genomic_DNA"/>
</dbReference>
<dbReference type="Pfam" id="PF12705">
    <property type="entry name" value="PDDEXK_1"/>
    <property type="match status" value="1"/>
</dbReference>
<proteinExistence type="predicted"/>
<dbReference type="InterPro" id="IPR011335">
    <property type="entry name" value="Restrct_endonuc-II-like"/>
</dbReference>
<gene>
    <name evidence="2" type="ORF">TM448A01565_0010</name>
    <name evidence="3" type="ORF">TM448B00508_0017</name>
</gene>
<sequence length="334" mass="38443">MPRQLNTFPAVDNSMLTSFATCPAKFFASTIMGLTHVPSADYEHQAPTALKFGSILHECLQLLYENNLDGALLHAQASFETLHDDGFRTLPLMECILHYVGELLYQPSKANYEIISLEDNFILDLGLPALYCGRIDLKLLDKFTGQRVIQDWKSTSRLSNALFYNMEKDPQITGYIIAEEVASGVPSVGQIVALRVGKLDNYDKYVQGPSKGLYKKENHLVSQRVALTDRARTDWLWFTSRAIRMIMVHLIESFGERAPNRPVAELRAEAHERLQKGDDLWKYWDQRRSACLNYNVLCQYHQLCLRHWHPNAMREYVLDEWTPWKSLKTEEDNA</sequence>
<protein>
    <submittedName>
        <fullName evidence="2">Putative PD-(D/E)XK nuclease superfamily protein</fullName>
    </submittedName>
</protein>
<dbReference type="InterPro" id="IPR038726">
    <property type="entry name" value="PDDEXK_AddAB-type"/>
</dbReference>
<dbReference type="AlphaFoldDB" id="A0A6H1ZRA4"/>
<evidence type="ECO:0000313" key="2">
    <source>
        <dbReference type="EMBL" id="QJA50019.1"/>
    </source>
</evidence>
<reference evidence="2" key="1">
    <citation type="submission" date="2020-03" db="EMBL/GenBank/DDBJ databases">
        <title>The deep terrestrial virosphere.</title>
        <authorList>
            <person name="Holmfeldt K."/>
            <person name="Nilsson E."/>
            <person name="Simone D."/>
            <person name="Lopez-Fernandez M."/>
            <person name="Wu X."/>
            <person name="de Brujin I."/>
            <person name="Lundin D."/>
            <person name="Andersson A."/>
            <person name="Bertilsson S."/>
            <person name="Dopson M."/>
        </authorList>
    </citation>
    <scope>NUCLEOTIDE SEQUENCE</scope>
    <source>
        <strain evidence="2">TM448A01565</strain>
        <strain evidence="3">TM448B00508</strain>
    </source>
</reference>
<accession>A0A6H1ZRA4</accession>
<dbReference type="EMBL" id="MT144169">
    <property type="protein sequence ID" value="QJA50019.1"/>
    <property type="molecule type" value="Genomic_DNA"/>
</dbReference>
<dbReference type="SUPFAM" id="SSF52980">
    <property type="entry name" value="Restriction endonuclease-like"/>
    <property type="match status" value="1"/>
</dbReference>
<evidence type="ECO:0000259" key="1">
    <source>
        <dbReference type="Pfam" id="PF12705"/>
    </source>
</evidence>
<feature type="domain" description="PD-(D/E)XK endonuclease-like" evidence="1">
    <location>
        <begin position="14"/>
        <end position="210"/>
    </location>
</feature>
<evidence type="ECO:0000313" key="3">
    <source>
        <dbReference type="EMBL" id="QJH95703.1"/>
    </source>
</evidence>
<name>A0A6H1ZRA4_9ZZZZ</name>